<dbReference type="WBParaSite" id="SSTP_0000875000.1">
    <property type="protein sequence ID" value="SSTP_0000875000.1"/>
    <property type="gene ID" value="SSTP_0000875000"/>
</dbReference>
<sequence length="113" mass="13251">MFQQDGAPAHFARRIRGILNENLENRWIGRGARLKEWPPRSPDLTVCDYFLWGYLKDQVYSHNITNLIQLKKIIKEEILKVPLEMIQDSVDSILNRCAKCLEYEGGHFEMFLG</sequence>
<protein>
    <submittedName>
        <fullName evidence="3">Tc1-like transposase DDE domain-containing protein</fullName>
    </submittedName>
    <submittedName>
        <fullName evidence="2">Transposable element Tc3 transposase</fullName>
    </submittedName>
</protein>
<evidence type="ECO:0000313" key="1">
    <source>
        <dbReference type="Proteomes" id="UP000035681"/>
    </source>
</evidence>
<dbReference type="Proteomes" id="UP000035681">
    <property type="component" value="Unplaced"/>
</dbReference>
<keyword evidence="1" id="KW-1185">Reference proteome</keyword>
<dbReference type="GO" id="GO:0003676">
    <property type="term" value="F:nucleic acid binding"/>
    <property type="evidence" value="ECO:0007669"/>
    <property type="project" value="InterPro"/>
</dbReference>
<reference evidence="2" key="1">
    <citation type="submission" date="2015-08" db="UniProtKB">
        <authorList>
            <consortium name="WormBaseParasite"/>
        </authorList>
    </citation>
    <scope>IDENTIFICATION</scope>
</reference>
<organism evidence="2">
    <name type="scientific">Strongyloides stercoralis</name>
    <name type="common">Threadworm</name>
    <dbReference type="NCBI Taxonomy" id="6248"/>
    <lineage>
        <taxon>Eukaryota</taxon>
        <taxon>Metazoa</taxon>
        <taxon>Ecdysozoa</taxon>
        <taxon>Nematoda</taxon>
        <taxon>Chromadorea</taxon>
        <taxon>Rhabditida</taxon>
        <taxon>Tylenchina</taxon>
        <taxon>Panagrolaimomorpha</taxon>
        <taxon>Strongyloidoidea</taxon>
        <taxon>Strongyloididae</taxon>
        <taxon>Strongyloides</taxon>
    </lineage>
</organism>
<dbReference type="AlphaFoldDB" id="A0A0K0EGZ0"/>
<dbReference type="Gene3D" id="3.30.420.10">
    <property type="entry name" value="Ribonuclease H-like superfamily/Ribonuclease H"/>
    <property type="match status" value="1"/>
</dbReference>
<evidence type="ECO:0000313" key="3">
    <source>
        <dbReference type="WBParaSite" id="TCONS_00016083.p1"/>
    </source>
</evidence>
<proteinExistence type="predicted"/>
<evidence type="ECO:0000313" key="2">
    <source>
        <dbReference type="WBParaSite" id="SSTP_0000875000.1"/>
    </source>
</evidence>
<accession>A0A0K0EGZ0</accession>
<name>A0A0K0EGZ0_STRER</name>
<dbReference type="InterPro" id="IPR036397">
    <property type="entry name" value="RNaseH_sf"/>
</dbReference>
<dbReference type="STRING" id="6248.A0A0K0EGZ0"/>
<dbReference type="PANTHER" id="PTHR47326:SF1">
    <property type="entry name" value="HTH PSQ-TYPE DOMAIN-CONTAINING PROTEIN"/>
    <property type="match status" value="1"/>
</dbReference>
<dbReference type="PANTHER" id="PTHR47326">
    <property type="entry name" value="TRANSPOSABLE ELEMENT TC3 TRANSPOSASE-LIKE PROTEIN"/>
    <property type="match status" value="1"/>
</dbReference>
<dbReference type="WBParaSite" id="TCONS_00016083.p1">
    <property type="protein sequence ID" value="TCONS_00016083.p1"/>
    <property type="gene ID" value="XLOC_010712"/>
</dbReference>